<dbReference type="EMBL" id="CP113520">
    <property type="protein sequence ID" value="WAJ31115.1"/>
    <property type="molecule type" value="Genomic_DNA"/>
</dbReference>
<sequence length="454" mass="51372">MQVTEMKAEGLKREIQVVVPASDLEARLQTRLYQAKDQVKLKGFRPGKVPMAHLRKMYGKSFMAEIVQEIVNETPRSVIADRKERSAMQPEIAMTEDAGEADKVLNGQSDFKFTLSYETLPEFELKETSGIKIERPVVEIADEEVEEQVKRIADSARTYEPKDGEAADGDRVTMDFVGKIDGEAFEGGSATDSNLVLGSKQFIPGFEDQLVGAKAGEERKVNVTFPEDYGAAHLAGKEAVFDVTVKEVAAPTSQELDDEVAKKLGLESIERLREIVRGQIESQYGQATRQKVKRQLLDQLDESYDFVLPERLVEAEFTNIWNQVESELQRSGKSFEDEGTTEEKAREEYRRLAERRVRLGLVLSEIGAKNNVQVSDEELQRALFEQVRRYPGQEQQVYDYFRKSPDAVASLRAPIYEEKVVDHLLSTVDVTDKTVTKEELMKEDEDELESRLAS</sequence>
<protein>
    <submittedName>
        <fullName evidence="1">Trigger factor</fullName>
        <ecNumber evidence="1">5.2.1.8</ecNumber>
    </submittedName>
</protein>
<keyword evidence="1" id="KW-0413">Isomerase</keyword>
<dbReference type="Proteomes" id="UP001163223">
    <property type="component" value="Chromosome"/>
</dbReference>
<evidence type="ECO:0000313" key="1">
    <source>
        <dbReference type="EMBL" id="WAJ31115.1"/>
    </source>
</evidence>
<keyword evidence="2" id="KW-1185">Reference proteome</keyword>
<gene>
    <name evidence="1" type="primary">tig</name>
    <name evidence="1" type="ORF">OXU80_13315</name>
</gene>
<accession>A0ACD4NWI9</accession>
<proteinExistence type="predicted"/>
<dbReference type="EC" id="5.2.1.8" evidence="1"/>
<name>A0ACD4NWI9_9HYPH</name>
<evidence type="ECO:0000313" key="2">
    <source>
        <dbReference type="Proteomes" id="UP001163223"/>
    </source>
</evidence>
<organism evidence="1 2">
    <name type="scientific">Antarcticirhabdus aurantiaca</name>
    <dbReference type="NCBI Taxonomy" id="2606717"/>
    <lineage>
        <taxon>Bacteria</taxon>
        <taxon>Pseudomonadati</taxon>
        <taxon>Pseudomonadota</taxon>
        <taxon>Alphaproteobacteria</taxon>
        <taxon>Hyphomicrobiales</taxon>
        <taxon>Aurantimonadaceae</taxon>
        <taxon>Antarcticirhabdus</taxon>
    </lineage>
</organism>
<reference evidence="1" key="1">
    <citation type="submission" date="2022-11" db="EMBL/GenBank/DDBJ databases">
        <title>beta-Carotene-producing bacterium, Jeongeuplla avenae sp. nov., alleviates the salt stress of Arabidopsis seedlings.</title>
        <authorList>
            <person name="Jiang L."/>
            <person name="Lee J."/>
        </authorList>
    </citation>
    <scope>NUCLEOTIDE SEQUENCE</scope>
    <source>
        <strain evidence="1">DY_R2A_6</strain>
    </source>
</reference>